<protein>
    <recommendedName>
        <fullName evidence="1">Reverse transcriptase zinc-binding domain-containing protein</fullName>
    </recommendedName>
</protein>
<dbReference type="EMBL" id="CM029053">
    <property type="protein sequence ID" value="KAG2553601.1"/>
    <property type="molecule type" value="Genomic_DNA"/>
</dbReference>
<gene>
    <name evidence="2" type="ORF">PVAP13_9KG460127</name>
</gene>
<evidence type="ECO:0000313" key="2">
    <source>
        <dbReference type="EMBL" id="KAG2553601.1"/>
    </source>
</evidence>
<comment type="caution">
    <text evidence="2">The sequence shown here is derived from an EMBL/GenBank/DDBJ whole genome shotgun (WGS) entry which is preliminary data.</text>
</comment>
<keyword evidence="3" id="KW-1185">Reference proteome</keyword>
<evidence type="ECO:0000259" key="1">
    <source>
        <dbReference type="Pfam" id="PF13966"/>
    </source>
</evidence>
<dbReference type="Pfam" id="PF13966">
    <property type="entry name" value="zf-RVT"/>
    <property type="match status" value="1"/>
</dbReference>
<dbReference type="Proteomes" id="UP000823388">
    <property type="component" value="Chromosome 9K"/>
</dbReference>
<proteinExistence type="predicted"/>
<name>A0A8T0NUI4_PANVG</name>
<sequence length="273" mass="31912">MSGLKINYHKSEFRYHRVKWENLSFPKDYEGLGIINTRVMNDALLLKWWWRLYNAGPDDPCCNLLKAKYLPHGSLATSRGLRGSQFWKGIHKAKHKLSWGAKMNVNNGKNTLFWDVVWAAEVPLRKLFPVVYDFCRYKTLTVSQCFVDGELYMDFARSFDNDNILEWENMCSMLQGVTLNEGQDQLGWSLERSNCYSTRSMYCFLTFRGVVNKRFQQLWRSKLPLKLKVFMWMALQGRLPSGMALKEKKNGRGIIDAAYVGYLKMLTTFFSLV</sequence>
<feature type="domain" description="Reverse transcriptase zinc-binding" evidence="1">
    <location>
        <begin position="196"/>
        <end position="248"/>
    </location>
</feature>
<reference evidence="2" key="1">
    <citation type="submission" date="2020-05" db="EMBL/GenBank/DDBJ databases">
        <title>WGS assembly of Panicum virgatum.</title>
        <authorList>
            <person name="Lovell J.T."/>
            <person name="Jenkins J."/>
            <person name="Shu S."/>
            <person name="Juenger T.E."/>
            <person name="Schmutz J."/>
        </authorList>
    </citation>
    <scope>NUCLEOTIDE SEQUENCE</scope>
    <source>
        <strain evidence="2">AP13</strain>
    </source>
</reference>
<accession>A0A8T0NUI4</accession>
<organism evidence="2 3">
    <name type="scientific">Panicum virgatum</name>
    <name type="common">Blackwell switchgrass</name>
    <dbReference type="NCBI Taxonomy" id="38727"/>
    <lineage>
        <taxon>Eukaryota</taxon>
        <taxon>Viridiplantae</taxon>
        <taxon>Streptophyta</taxon>
        <taxon>Embryophyta</taxon>
        <taxon>Tracheophyta</taxon>
        <taxon>Spermatophyta</taxon>
        <taxon>Magnoliopsida</taxon>
        <taxon>Liliopsida</taxon>
        <taxon>Poales</taxon>
        <taxon>Poaceae</taxon>
        <taxon>PACMAD clade</taxon>
        <taxon>Panicoideae</taxon>
        <taxon>Panicodae</taxon>
        <taxon>Paniceae</taxon>
        <taxon>Panicinae</taxon>
        <taxon>Panicum</taxon>
        <taxon>Panicum sect. Hiantes</taxon>
    </lineage>
</organism>
<dbReference type="AlphaFoldDB" id="A0A8T0NUI4"/>
<dbReference type="PANTHER" id="PTHR36617:SF5">
    <property type="entry name" value="OS05G0421675 PROTEIN"/>
    <property type="match status" value="1"/>
</dbReference>
<evidence type="ECO:0000313" key="3">
    <source>
        <dbReference type="Proteomes" id="UP000823388"/>
    </source>
</evidence>
<dbReference type="PANTHER" id="PTHR36617">
    <property type="entry name" value="PROTEIN, PUTATIVE-RELATED"/>
    <property type="match status" value="1"/>
</dbReference>
<dbReference type="InterPro" id="IPR026960">
    <property type="entry name" value="RVT-Znf"/>
</dbReference>